<evidence type="ECO:0000313" key="9">
    <source>
        <dbReference type="EMBL" id="KRM14806.1"/>
    </source>
</evidence>
<dbReference type="InterPro" id="IPR011013">
    <property type="entry name" value="Gal_mutarotase_sf_dom"/>
</dbReference>
<dbReference type="Gene3D" id="1.50.10.10">
    <property type="match status" value="1"/>
</dbReference>
<evidence type="ECO:0000259" key="8">
    <source>
        <dbReference type="Pfam" id="PF03636"/>
    </source>
</evidence>
<dbReference type="PANTHER" id="PTHR11051:SF8">
    <property type="entry name" value="PROTEIN-GLUCOSYLGALACTOSYLHYDROXYLYSINE GLUCOSIDASE"/>
    <property type="match status" value="1"/>
</dbReference>
<keyword evidence="10" id="KW-1185">Reference proteome</keyword>
<dbReference type="InterPro" id="IPR005196">
    <property type="entry name" value="Glyco_hydro_65_N"/>
</dbReference>
<dbReference type="SUPFAM" id="SSF48208">
    <property type="entry name" value="Six-hairpin glycosidases"/>
    <property type="match status" value="1"/>
</dbReference>
<dbReference type="Proteomes" id="UP000051302">
    <property type="component" value="Unassembled WGS sequence"/>
</dbReference>
<sequence>MDDEKMKFCVDTNKNNSWYIGTNDYDSKMINKFETVMFQGNGYMGMRAAAEEKQLHEQRDMFVSGTFDAFPNEVTELPNLPDLMNMEIQIDRQNLSLKDGQVANYHKYLNMKNGELTRTFDWFINDKRISFKYRRFISMQNKHLFVSQVEITSVDDELNIAISSGIDGRQSNDESQHLMEGDKRLYEGQYIQMQAETQQSHIDFVFNVRHKLYIDEVLLGAKPYINMNRRQIFGNYDVDLQAGQTLTVIKYANVYTSIDQDVPKDTLAVDSVAALKRASLCNYNELLQKSERVWNKDIWQKNYVQIESEDEKPQVAINFARYQLATNTPNDPRMNIGAKGITGEGYKGHTFWDTEIFMLPYYIFTMPDVAKNLLTYRYLGLQGAHKKAQGNNYQGAQFPWEAADPTDGETAPLWGSADIVTGKPMKIWSGFIEQHVTSDIVIAIMDYLNATGDQDFAENMGYEIILDAAKFWSSRLEYDQERDVYEINDVIGPDEYKEHVDNNAFTNYTAQWCIQRAIKVYNLIKEENPELYLKLSNKLNLETTYEAWINQVNRIYIPQPNIEGIIPEDDQYLARKQLDVTKFQVNDQVSTIFKSYNLTQINEMQITKQADVLLLIYLFENMFDDDIKQSNWNYYEPKTTHDSSLSQSIHSILASDLGLADEAYKFYEMSCETDLGVHVGKAIRGLHMAACGGLWNMTVEGFGGVRMDNGKLRIEPHLPASWQSLKYQINWQGSVVRVGIADEKMIVQVIGDGIEFVSHGQEYQVPANAKIEIEVPVEETVMD</sequence>
<comment type="similarity">
    <text evidence="1">Belongs to the glycosyl hydrolase 65 family.</text>
</comment>
<feature type="binding site" evidence="5">
    <location>
        <begin position="608"/>
        <end position="609"/>
    </location>
    <ligand>
        <name>substrate</name>
    </ligand>
</feature>
<evidence type="ECO:0000256" key="4">
    <source>
        <dbReference type="PIRSR" id="PIRSR036289-50"/>
    </source>
</evidence>
<evidence type="ECO:0000256" key="2">
    <source>
        <dbReference type="ARBA" id="ARBA00022676"/>
    </source>
</evidence>
<keyword evidence="3" id="KW-0808">Transferase</keyword>
<dbReference type="GO" id="GO:0004553">
    <property type="term" value="F:hydrolase activity, hydrolyzing O-glycosyl compounds"/>
    <property type="evidence" value="ECO:0007669"/>
    <property type="project" value="TreeGrafter"/>
</dbReference>
<evidence type="ECO:0000313" key="10">
    <source>
        <dbReference type="Proteomes" id="UP000051302"/>
    </source>
</evidence>
<reference evidence="9 10" key="1">
    <citation type="journal article" date="2015" name="Genome Announc.">
        <title>Expanding the biotechnology potential of lactobacilli through comparative genomics of 213 strains and associated genera.</title>
        <authorList>
            <person name="Sun Z."/>
            <person name="Harris H.M."/>
            <person name="McCann A."/>
            <person name="Guo C."/>
            <person name="Argimon S."/>
            <person name="Zhang W."/>
            <person name="Yang X."/>
            <person name="Jeffery I.B."/>
            <person name="Cooney J.C."/>
            <person name="Kagawa T.F."/>
            <person name="Liu W."/>
            <person name="Song Y."/>
            <person name="Salvetti E."/>
            <person name="Wrobel A."/>
            <person name="Rasinkangas P."/>
            <person name="Parkhill J."/>
            <person name="Rea M.C."/>
            <person name="O'Sullivan O."/>
            <person name="Ritari J."/>
            <person name="Douillard F.P."/>
            <person name="Paul Ross R."/>
            <person name="Yang R."/>
            <person name="Briner A.E."/>
            <person name="Felis G.E."/>
            <person name="de Vos W.M."/>
            <person name="Barrangou R."/>
            <person name="Klaenhammer T.R."/>
            <person name="Caufield P.W."/>
            <person name="Cui Y."/>
            <person name="Zhang H."/>
            <person name="O'Toole P.W."/>
        </authorList>
    </citation>
    <scope>NUCLEOTIDE SEQUENCE [LARGE SCALE GENOMIC DNA]</scope>
    <source>
        <strain evidence="9 10">DSM 16982</strain>
    </source>
</reference>
<dbReference type="PATRIC" id="fig|1423774.3.peg.1728"/>
<comment type="caution">
    <text evidence="9">The sequence shown here is derived from an EMBL/GenBank/DDBJ whole genome shotgun (WGS) entry which is preliminary data.</text>
</comment>
<feature type="domain" description="Glycoside hydrolase family 65 central catalytic" evidence="6">
    <location>
        <begin position="319"/>
        <end position="695"/>
    </location>
</feature>
<dbReference type="PIRSF" id="PIRSF036289">
    <property type="entry name" value="Glycosyl_hydrolase_malt_phosph"/>
    <property type="match status" value="1"/>
</dbReference>
<dbReference type="GO" id="GO:0030246">
    <property type="term" value="F:carbohydrate binding"/>
    <property type="evidence" value="ECO:0007669"/>
    <property type="project" value="InterPro"/>
</dbReference>
<evidence type="ECO:0000256" key="1">
    <source>
        <dbReference type="ARBA" id="ARBA00006768"/>
    </source>
</evidence>
<dbReference type="Gene3D" id="2.70.98.40">
    <property type="entry name" value="Glycoside hydrolase, family 65, N-terminal domain"/>
    <property type="match status" value="1"/>
</dbReference>
<evidence type="ECO:0000259" key="6">
    <source>
        <dbReference type="Pfam" id="PF03632"/>
    </source>
</evidence>
<dbReference type="SUPFAM" id="SSF74650">
    <property type="entry name" value="Galactose mutarotase-like"/>
    <property type="match status" value="1"/>
</dbReference>
<accession>A0A0R1WIQ2</accession>
<feature type="binding site" evidence="5">
    <location>
        <begin position="352"/>
        <end position="353"/>
    </location>
    <ligand>
        <name>substrate</name>
    </ligand>
</feature>
<name>A0A0R1WIQ2_9LACO</name>
<dbReference type="Pfam" id="PF03632">
    <property type="entry name" value="Glyco_hydro_65m"/>
    <property type="match status" value="1"/>
</dbReference>
<evidence type="ECO:0000256" key="3">
    <source>
        <dbReference type="ARBA" id="ARBA00022679"/>
    </source>
</evidence>
<feature type="domain" description="Glycoside hydrolase family 65 C-terminal" evidence="7">
    <location>
        <begin position="706"/>
        <end position="765"/>
    </location>
</feature>
<dbReference type="InterPro" id="IPR012341">
    <property type="entry name" value="6hp_glycosidase-like_sf"/>
</dbReference>
<dbReference type="InterPro" id="IPR008928">
    <property type="entry name" value="6-hairpin_glycosidase_sf"/>
</dbReference>
<evidence type="ECO:0000259" key="7">
    <source>
        <dbReference type="Pfam" id="PF03633"/>
    </source>
</evidence>
<dbReference type="PANTHER" id="PTHR11051">
    <property type="entry name" value="GLYCOSYL HYDROLASE-RELATED"/>
    <property type="match status" value="1"/>
</dbReference>
<feature type="active site" description="Proton donor" evidence="4">
    <location>
        <position position="495"/>
    </location>
</feature>
<keyword evidence="2" id="KW-0328">Glycosyltransferase</keyword>
<dbReference type="GO" id="GO:0005975">
    <property type="term" value="P:carbohydrate metabolic process"/>
    <property type="evidence" value="ECO:0007669"/>
    <property type="project" value="InterPro"/>
</dbReference>
<dbReference type="InterPro" id="IPR005195">
    <property type="entry name" value="Glyco_hydro_65_M"/>
</dbReference>
<keyword evidence="9" id="KW-0378">Hydrolase</keyword>
<gene>
    <name evidence="9" type="ORF">FD31_GL001665</name>
</gene>
<organism evidence="9 10">
    <name type="scientific">Companilactobacillus nantensis DSM 16982</name>
    <dbReference type="NCBI Taxonomy" id="1423774"/>
    <lineage>
        <taxon>Bacteria</taxon>
        <taxon>Bacillati</taxon>
        <taxon>Bacillota</taxon>
        <taxon>Bacilli</taxon>
        <taxon>Lactobacillales</taxon>
        <taxon>Lactobacillaceae</taxon>
        <taxon>Companilactobacillus</taxon>
    </lineage>
</organism>
<dbReference type="Gene3D" id="2.60.420.10">
    <property type="entry name" value="Maltose phosphorylase, domain 3"/>
    <property type="match status" value="1"/>
</dbReference>
<dbReference type="InterPro" id="IPR037018">
    <property type="entry name" value="GH65_N"/>
</dbReference>
<dbReference type="Pfam" id="PF03633">
    <property type="entry name" value="Glyco_hydro_65C"/>
    <property type="match status" value="1"/>
</dbReference>
<evidence type="ECO:0000256" key="5">
    <source>
        <dbReference type="PIRSR" id="PIRSR036289-51"/>
    </source>
</evidence>
<dbReference type="EMBL" id="AZFV01000031">
    <property type="protein sequence ID" value="KRM14806.1"/>
    <property type="molecule type" value="Genomic_DNA"/>
</dbReference>
<proteinExistence type="inferred from homology"/>
<dbReference type="AlphaFoldDB" id="A0A0R1WIQ2"/>
<dbReference type="InterPro" id="IPR005194">
    <property type="entry name" value="Glyco_hydro_65_C"/>
</dbReference>
<feature type="domain" description="Glycoside hydrolase family 65 N-terminal" evidence="8">
    <location>
        <begin position="22"/>
        <end position="257"/>
    </location>
</feature>
<dbReference type="GO" id="GO:0016757">
    <property type="term" value="F:glycosyltransferase activity"/>
    <property type="evidence" value="ECO:0007669"/>
    <property type="project" value="UniProtKB-KW"/>
</dbReference>
<dbReference type="Pfam" id="PF03636">
    <property type="entry name" value="Glyco_hydro_65N"/>
    <property type="match status" value="1"/>
</dbReference>
<dbReference type="InterPro" id="IPR017045">
    <property type="entry name" value="Malt_Pase/Glycosyl_Hdrlase"/>
</dbReference>
<protein>
    <submittedName>
        <fullName evidence="9">Glycoside hydrolase family 65 central catalytic</fullName>
    </submittedName>
</protein>
<dbReference type="STRING" id="1423774.FD31_GL001665"/>